<dbReference type="Gene3D" id="3.40.50.2300">
    <property type="match status" value="1"/>
</dbReference>
<accession>Q1IK65</accession>
<dbReference type="PANTHER" id="PTHR44591:SF3">
    <property type="entry name" value="RESPONSE REGULATORY DOMAIN-CONTAINING PROTEIN"/>
    <property type="match status" value="1"/>
</dbReference>
<dbReference type="PROSITE" id="PS50110">
    <property type="entry name" value="RESPONSE_REGULATORY"/>
    <property type="match status" value="1"/>
</dbReference>
<protein>
    <submittedName>
        <fullName evidence="4">Response regulator receiver protein</fullName>
    </submittedName>
</protein>
<dbReference type="InterPro" id="IPR050595">
    <property type="entry name" value="Bact_response_regulator"/>
</dbReference>
<feature type="domain" description="Response regulatory" evidence="3">
    <location>
        <begin position="88"/>
        <end position="200"/>
    </location>
</feature>
<dbReference type="EMBL" id="CP000360">
    <property type="protein sequence ID" value="ABF42735.1"/>
    <property type="molecule type" value="Genomic_DNA"/>
</dbReference>
<reference evidence="4 5" key="1">
    <citation type="journal article" date="2009" name="Appl. Environ. Microbiol.">
        <title>Three genomes from the phylum Acidobacteria provide insight into the lifestyles of these microorganisms in soils.</title>
        <authorList>
            <person name="Ward N.L."/>
            <person name="Challacombe J.F."/>
            <person name="Janssen P.H."/>
            <person name="Henrissat B."/>
            <person name="Coutinho P.M."/>
            <person name="Wu M."/>
            <person name="Xie G."/>
            <person name="Haft D.H."/>
            <person name="Sait M."/>
            <person name="Badger J."/>
            <person name="Barabote R.D."/>
            <person name="Bradley B."/>
            <person name="Brettin T.S."/>
            <person name="Brinkac L.M."/>
            <person name="Bruce D."/>
            <person name="Creasy T."/>
            <person name="Daugherty S.C."/>
            <person name="Davidsen T.M."/>
            <person name="DeBoy R.T."/>
            <person name="Detter J.C."/>
            <person name="Dodson R.J."/>
            <person name="Durkin A.S."/>
            <person name="Ganapathy A."/>
            <person name="Gwinn-Giglio M."/>
            <person name="Han C.S."/>
            <person name="Khouri H."/>
            <person name="Kiss H."/>
            <person name="Kothari S.P."/>
            <person name="Madupu R."/>
            <person name="Nelson K.E."/>
            <person name="Nelson W.C."/>
            <person name="Paulsen I."/>
            <person name="Penn K."/>
            <person name="Ren Q."/>
            <person name="Rosovitz M.J."/>
            <person name="Selengut J.D."/>
            <person name="Shrivastava S."/>
            <person name="Sullivan S.A."/>
            <person name="Tapia R."/>
            <person name="Thompson L.S."/>
            <person name="Watkins K.L."/>
            <person name="Yang Q."/>
            <person name="Yu C."/>
            <person name="Zafar N."/>
            <person name="Zhou L."/>
            <person name="Kuske C.R."/>
        </authorList>
    </citation>
    <scope>NUCLEOTIDE SEQUENCE [LARGE SCALE GENOMIC DNA]</scope>
    <source>
        <strain evidence="4 5">Ellin345</strain>
    </source>
</reference>
<dbReference type="SMART" id="SM00448">
    <property type="entry name" value="REC"/>
    <property type="match status" value="1"/>
</dbReference>
<dbReference type="InterPro" id="IPR011006">
    <property type="entry name" value="CheY-like_superfamily"/>
</dbReference>
<dbReference type="AlphaFoldDB" id="Q1IK65"/>
<feature type="modified residue" description="4-aspartylphosphate" evidence="2">
    <location>
        <position position="138"/>
    </location>
</feature>
<dbReference type="HOGENOM" id="CLU_1265570_0_0_0"/>
<dbReference type="SUPFAM" id="SSF52172">
    <property type="entry name" value="CheY-like"/>
    <property type="match status" value="1"/>
</dbReference>
<keyword evidence="1 2" id="KW-0597">Phosphoprotein</keyword>
<evidence type="ECO:0000259" key="3">
    <source>
        <dbReference type="PROSITE" id="PS50110"/>
    </source>
</evidence>
<evidence type="ECO:0000313" key="4">
    <source>
        <dbReference type="EMBL" id="ABF42735.1"/>
    </source>
</evidence>
<keyword evidence="5" id="KW-1185">Reference proteome</keyword>
<evidence type="ECO:0000313" key="5">
    <source>
        <dbReference type="Proteomes" id="UP000002432"/>
    </source>
</evidence>
<dbReference type="OrthoDB" id="9800897at2"/>
<evidence type="ECO:0000256" key="2">
    <source>
        <dbReference type="PROSITE-ProRule" id="PRU00169"/>
    </source>
</evidence>
<organism evidence="4 5">
    <name type="scientific">Koribacter versatilis (strain Ellin345)</name>
    <dbReference type="NCBI Taxonomy" id="204669"/>
    <lineage>
        <taxon>Bacteria</taxon>
        <taxon>Pseudomonadati</taxon>
        <taxon>Acidobacteriota</taxon>
        <taxon>Terriglobia</taxon>
        <taxon>Terriglobales</taxon>
        <taxon>Candidatus Korobacteraceae</taxon>
        <taxon>Candidatus Korobacter</taxon>
    </lineage>
</organism>
<gene>
    <name evidence="4" type="ordered locus">Acid345_3734</name>
</gene>
<proteinExistence type="predicted"/>
<dbReference type="PANTHER" id="PTHR44591">
    <property type="entry name" value="STRESS RESPONSE REGULATOR PROTEIN 1"/>
    <property type="match status" value="1"/>
</dbReference>
<dbReference type="CDD" id="cd00156">
    <property type="entry name" value="REC"/>
    <property type="match status" value="1"/>
</dbReference>
<dbReference type="GO" id="GO:0000160">
    <property type="term" value="P:phosphorelay signal transduction system"/>
    <property type="evidence" value="ECO:0007669"/>
    <property type="project" value="InterPro"/>
</dbReference>
<dbReference type="InterPro" id="IPR001789">
    <property type="entry name" value="Sig_transdc_resp-reg_receiver"/>
</dbReference>
<dbReference type="KEGG" id="aba:Acid345_3734"/>
<sequence length="218" mass="23126">MRAIAFPSSATSIGLRAGSVWSVVMSTEVSQGSLRVLPLLRILSGICASGSRQVHVCSSGTLRASGYADRQTISGANLKNPNFLLTLKVLLVDDECDELELRAAILRLAGLSVLTAPGPIEALSLVDSVGHIDVAVIDYEMPYMNGGALAACLKAKMPHLTIALYSAAIGIPSRDLTAADAFIPKAEGAFVLLQYLSRVSRALQPIYPDFTNSVKRLK</sequence>
<name>Q1IK65_KORVE</name>
<dbReference type="Pfam" id="PF00072">
    <property type="entry name" value="Response_reg"/>
    <property type="match status" value="1"/>
</dbReference>
<dbReference type="STRING" id="204669.Acid345_3734"/>
<evidence type="ECO:0000256" key="1">
    <source>
        <dbReference type="ARBA" id="ARBA00022553"/>
    </source>
</evidence>
<dbReference type="eggNOG" id="COG0784">
    <property type="taxonomic scope" value="Bacteria"/>
</dbReference>
<dbReference type="EnsemblBacteria" id="ABF42735">
    <property type="protein sequence ID" value="ABF42735"/>
    <property type="gene ID" value="Acid345_3734"/>
</dbReference>
<dbReference type="Proteomes" id="UP000002432">
    <property type="component" value="Chromosome"/>
</dbReference>